<dbReference type="AlphaFoldDB" id="T1JNY4"/>
<dbReference type="EnsemblMetazoa" id="SMAR015563-RA">
    <property type="protein sequence ID" value="SMAR015563-PA"/>
    <property type="gene ID" value="SMAR015563"/>
</dbReference>
<evidence type="ECO:0000259" key="5">
    <source>
        <dbReference type="Pfam" id="PF04112"/>
    </source>
</evidence>
<dbReference type="InterPro" id="IPR057983">
    <property type="entry name" value="NAA35-like_N"/>
</dbReference>
<evidence type="ECO:0000256" key="1">
    <source>
        <dbReference type="ARBA" id="ARBA00004496"/>
    </source>
</evidence>
<feature type="domain" description="NAA35-like N-terminal" evidence="5">
    <location>
        <begin position="3"/>
        <end position="78"/>
    </location>
</feature>
<evidence type="ECO:0000256" key="3">
    <source>
        <dbReference type="ARBA" id="ARBA00022490"/>
    </source>
</evidence>
<dbReference type="Proteomes" id="UP000014500">
    <property type="component" value="Unassembled WGS sequence"/>
</dbReference>
<dbReference type="GO" id="GO:0031417">
    <property type="term" value="C:NatC complex"/>
    <property type="evidence" value="ECO:0007669"/>
    <property type="project" value="InterPro"/>
</dbReference>
<dbReference type="PhylomeDB" id="T1JNY4"/>
<evidence type="ECO:0000313" key="7">
    <source>
        <dbReference type="EnsemblMetazoa" id="SMAR015563-PA"/>
    </source>
</evidence>
<sequence length="622" mass="72462">MQVTWLEGHSLAQTVFTNLYLHHPNLIEDNCIKAFSTCVLKLVDIIREYISRAGVFEEEDFQPIIYGYELANDVSDMKVTVMMRDAEDELQRKVKNTRSKQGEQWDLEAQNQHRHALALFSRMKFCRLFYQALLAFGKKTSAIDEIQKFLLHCGELIPTLDSTTDLGIQPEAKEENGNKADYPTIMGFEPLVNQRLLPPTFPRYTKIKSREEAVDYFEGLINRLRLICNVVNYGTFHAALDFFGEFSKLSPCVLSRSLLQLLYLPNTEVNYLLVSLTIKTFGTELMTDVLRDGARAFISPPVFVQKSRLMLNAQAKEYVDTFLNRCVRPFCFLIKISGHNRARQRDKLSHILEDLANLQDEADKVDAFLHNLSLKCEYPRQHLACFGTWILYHTLRVMIHYVLTGFELELYSTHEYHYVFWYLFEFLYGWMVSALSRADSFLLEQETYIEQQKGRSAKKKNKKKKLRPHGREITLYQAYQNLCGGYYKALIGFSLSEKLNKGEFVFDCEQVRYEHRFAPFGSVMTPPPVQYKQFREMTDLSRYEIRPSAEEMYLTSYKYFHQAKCLFENVIPTNEEVGTLVKVAKTNFVVMKLLSGGHKKDSKDPPDFDFSLHRNFPVIKIT</sequence>
<keyword evidence="8" id="KW-1185">Reference proteome</keyword>
<keyword evidence="3" id="KW-0963">Cytoplasm</keyword>
<accession>T1JNY4</accession>
<dbReference type="PANTHER" id="PTHR21373:SF0">
    <property type="entry name" value="N-ALPHA-ACETYLTRANSFERASE 35, NATC AUXILIARY SUBUNIT"/>
    <property type="match status" value="1"/>
</dbReference>
<reference evidence="8" key="1">
    <citation type="submission" date="2011-05" db="EMBL/GenBank/DDBJ databases">
        <authorList>
            <person name="Richards S.R."/>
            <person name="Qu J."/>
            <person name="Jiang H."/>
            <person name="Jhangiani S.N."/>
            <person name="Agravi P."/>
            <person name="Goodspeed R."/>
            <person name="Gross S."/>
            <person name="Mandapat C."/>
            <person name="Jackson L."/>
            <person name="Mathew T."/>
            <person name="Pu L."/>
            <person name="Thornton R."/>
            <person name="Saada N."/>
            <person name="Wilczek-Boney K.B."/>
            <person name="Lee S."/>
            <person name="Kovar C."/>
            <person name="Wu Y."/>
            <person name="Scherer S.E."/>
            <person name="Worley K.C."/>
            <person name="Muzny D.M."/>
            <person name="Gibbs R."/>
        </authorList>
    </citation>
    <scope>NUCLEOTIDE SEQUENCE</scope>
    <source>
        <strain evidence="8">Brora</strain>
    </source>
</reference>
<dbReference type="eggNOG" id="KOG2343">
    <property type="taxonomic scope" value="Eukaryota"/>
</dbReference>
<feature type="domain" description="NAA35-like TPR repeats" evidence="6">
    <location>
        <begin position="227"/>
        <end position="619"/>
    </location>
</feature>
<dbReference type="HOGENOM" id="CLU_011757_1_1_1"/>
<name>T1JNY4_STRMM</name>
<dbReference type="OMA" id="QMEWIVQ"/>
<proteinExistence type="inferred from homology"/>
<dbReference type="InterPro" id="IPR057982">
    <property type="entry name" value="TPR_NAA35"/>
</dbReference>
<dbReference type="PANTHER" id="PTHR21373">
    <property type="entry name" value="GLUCOSE REPRESSIBLE PROTEIN MAK10"/>
    <property type="match status" value="1"/>
</dbReference>
<dbReference type="Pfam" id="PF04112">
    <property type="entry name" value="Mak10"/>
    <property type="match status" value="1"/>
</dbReference>
<protein>
    <recommendedName>
        <fullName evidence="4">Protein MAK10 homolog</fullName>
    </recommendedName>
</protein>
<dbReference type="STRING" id="126957.T1JNY4"/>
<evidence type="ECO:0000313" key="8">
    <source>
        <dbReference type="Proteomes" id="UP000014500"/>
    </source>
</evidence>
<dbReference type="EMBL" id="JH430147">
    <property type="status" value="NOT_ANNOTATED_CDS"/>
    <property type="molecule type" value="Genomic_DNA"/>
</dbReference>
<evidence type="ECO:0000259" key="6">
    <source>
        <dbReference type="Pfam" id="PF25789"/>
    </source>
</evidence>
<organism evidence="7 8">
    <name type="scientific">Strigamia maritima</name>
    <name type="common">European centipede</name>
    <name type="synonym">Geophilus maritimus</name>
    <dbReference type="NCBI Taxonomy" id="126957"/>
    <lineage>
        <taxon>Eukaryota</taxon>
        <taxon>Metazoa</taxon>
        <taxon>Ecdysozoa</taxon>
        <taxon>Arthropoda</taxon>
        <taxon>Myriapoda</taxon>
        <taxon>Chilopoda</taxon>
        <taxon>Pleurostigmophora</taxon>
        <taxon>Geophilomorpha</taxon>
        <taxon>Linotaeniidae</taxon>
        <taxon>Strigamia</taxon>
    </lineage>
</organism>
<evidence type="ECO:0000256" key="4">
    <source>
        <dbReference type="ARBA" id="ARBA00030494"/>
    </source>
</evidence>
<dbReference type="InterPro" id="IPR007244">
    <property type="entry name" value="Naa35_N"/>
</dbReference>
<comment type="similarity">
    <text evidence="2">Belongs to the MAK10 family.</text>
</comment>
<comment type="subcellular location">
    <subcellularLocation>
        <location evidence="1">Cytoplasm</location>
    </subcellularLocation>
</comment>
<dbReference type="Pfam" id="PF25789">
    <property type="entry name" value="TPR_NAA35"/>
    <property type="match status" value="1"/>
</dbReference>
<reference evidence="7" key="2">
    <citation type="submission" date="2015-02" db="UniProtKB">
        <authorList>
            <consortium name="EnsemblMetazoa"/>
        </authorList>
    </citation>
    <scope>IDENTIFICATION</scope>
</reference>
<evidence type="ECO:0000256" key="2">
    <source>
        <dbReference type="ARBA" id="ARBA00006289"/>
    </source>
</evidence>